<evidence type="ECO:0000256" key="2">
    <source>
        <dbReference type="SAM" id="Phobius"/>
    </source>
</evidence>
<evidence type="ECO:0000256" key="1">
    <source>
        <dbReference type="SAM" id="MobiDB-lite"/>
    </source>
</evidence>
<dbReference type="GO" id="GO:0022832">
    <property type="term" value="F:voltage-gated channel activity"/>
    <property type="evidence" value="ECO:0007669"/>
    <property type="project" value="InterPro"/>
</dbReference>
<evidence type="ECO:0000313" key="3">
    <source>
        <dbReference type="EnsemblMetazoa" id="Aqu2.1.03743_001"/>
    </source>
</evidence>
<dbReference type="PANTHER" id="PTHR46474:SF1">
    <property type="entry name" value="TWO PORE CHANNEL PROTEIN 1"/>
    <property type="match status" value="1"/>
</dbReference>
<dbReference type="GO" id="GO:0005765">
    <property type="term" value="C:lysosomal membrane"/>
    <property type="evidence" value="ECO:0007669"/>
    <property type="project" value="InterPro"/>
</dbReference>
<dbReference type="PANTHER" id="PTHR46474">
    <property type="entry name" value="TWO PORE CALCIUM CHANNEL PROTEIN 1"/>
    <property type="match status" value="1"/>
</dbReference>
<organism evidence="3">
    <name type="scientific">Amphimedon queenslandica</name>
    <name type="common">Sponge</name>
    <dbReference type="NCBI Taxonomy" id="400682"/>
    <lineage>
        <taxon>Eukaryota</taxon>
        <taxon>Metazoa</taxon>
        <taxon>Porifera</taxon>
        <taxon>Demospongiae</taxon>
        <taxon>Heteroscleromorpha</taxon>
        <taxon>Haplosclerida</taxon>
        <taxon>Niphatidae</taxon>
        <taxon>Amphimedon</taxon>
    </lineage>
</organism>
<feature type="region of interest" description="Disordered" evidence="1">
    <location>
        <begin position="1"/>
        <end position="35"/>
    </location>
</feature>
<feature type="transmembrane region" description="Helical" evidence="2">
    <location>
        <begin position="77"/>
        <end position="95"/>
    </location>
</feature>
<sequence>MDSDDGGIIELSIRNHQRDEDNGEGDLASGYSSMEGSTKEYKKAALLVKEGRDNERFDSMPEQKRAWIAYRILHNPFYYWLALILAVAIMLLAILEEPSTQTQKTERSDKAVHLLSEVFLLSFFTTNLILRF</sequence>
<proteinExistence type="predicted"/>
<dbReference type="OrthoDB" id="10068803at2759"/>
<name>A0A1X7SNS6_AMPQE</name>
<keyword evidence="2" id="KW-1133">Transmembrane helix</keyword>
<dbReference type="GO" id="GO:0010008">
    <property type="term" value="C:endosome membrane"/>
    <property type="evidence" value="ECO:0007669"/>
    <property type="project" value="TreeGrafter"/>
</dbReference>
<accession>A0A1X7SNS6</accession>
<dbReference type="EnsemblMetazoa" id="Aqu2.1.03743_001">
    <property type="protein sequence ID" value="Aqu2.1.03743_001"/>
    <property type="gene ID" value="Aqu2.1.03743"/>
</dbReference>
<feature type="transmembrane region" description="Helical" evidence="2">
    <location>
        <begin position="111"/>
        <end position="130"/>
    </location>
</feature>
<dbReference type="InParanoid" id="A0A1X7SNS6"/>
<dbReference type="InterPro" id="IPR028801">
    <property type="entry name" value="TPC1_animal"/>
</dbReference>
<keyword evidence="2" id="KW-0812">Transmembrane</keyword>
<protein>
    <submittedName>
        <fullName evidence="3">Uncharacterized protein</fullName>
    </submittedName>
</protein>
<reference evidence="3" key="1">
    <citation type="submission" date="2017-05" db="UniProtKB">
        <authorList>
            <consortium name="EnsemblMetazoa"/>
        </authorList>
    </citation>
    <scope>IDENTIFICATION</scope>
</reference>
<keyword evidence="2" id="KW-0472">Membrane</keyword>
<dbReference type="AlphaFoldDB" id="A0A1X7SNS6"/>